<dbReference type="InterPro" id="IPR001878">
    <property type="entry name" value="Znf_CCHC"/>
</dbReference>
<name>A0A6L2PPB3_COPFO</name>
<keyword evidence="1" id="KW-0479">Metal-binding</keyword>
<dbReference type="PROSITE" id="PS51270">
    <property type="entry name" value="ZF_CTCHY"/>
    <property type="match status" value="1"/>
</dbReference>
<dbReference type="InterPro" id="IPR037275">
    <property type="entry name" value="Znf_CTCHY_sf"/>
</dbReference>
<protein>
    <recommendedName>
        <fullName evidence="7">CCHC-type domain-containing protein</fullName>
    </recommendedName>
</protein>
<feature type="compositionally biased region" description="Basic residues" evidence="2">
    <location>
        <begin position="434"/>
        <end position="460"/>
    </location>
</feature>
<dbReference type="GO" id="GO:0005730">
    <property type="term" value="C:nucleolus"/>
    <property type="evidence" value="ECO:0007669"/>
    <property type="project" value="TreeGrafter"/>
</dbReference>
<dbReference type="EMBL" id="BLKM01011808">
    <property type="protein sequence ID" value="GFG34471.1"/>
    <property type="molecule type" value="Genomic_DNA"/>
</dbReference>
<accession>A0A6L2PPB3</accession>
<evidence type="ECO:0008006" key="7">
    <source>
        <dbReference type="Google" id="ProtNLM"/>
    </source>
</evidence>
<dbReference type="InParanoid" id="A0A6L2PPB3"/>
<evidence type="ECO:0000259" key="3">
    <source>
        <dbReference type="PROSITE" id="PS50158"/>
    </source>
</evidence>
<proteinExistence type="predicted"/>
<keyword evidence="1" id="KW-0863">Zinc-finger</keyword>
<dbReference type="PROSITE" id="PS50216">
    <property type="entry name" value="DHHC"/>
    <property type="match status" value="1"/>
</dbReference>
<dbReference type="GO" id="GO:0008988">
    <property type="term" value="F:rRNA (adenine-N6-)-methyltransferase activity"/>
    <property type="evidence" value="ECO:0007669"/>
    <property type="project" value="InterPro"/>
</dbReference>
<evidence type="ECO:0000259" key="4">
    <source>
        <dbReference type="PROSITE" id="PS51270"/>
    </source>
</evidence>
<feature type="region of interest" description="Disordered" evidence="2">
    <location>
        <begin position="406"/>
        <end position="460"/>
    </location>
</feature>
<dbReference type="InterPro" id="IPR017921">
    <property type="entry name" value="Znf_CTCHY"/>
</dbReference>
<dbReference type="SUPFAM" id="SSF161245">
    <property type="entry name" value="Zinc hairpin stack"/>
    <property type="match status" value="1"/>
</dbReference>
<dbReference type="GO" id="GO:0003676">
    <property type="term" value="F:nucleic acid binding"/>
    <property type="evidence" value="ECO:0007669"/>
    <property type="project" value="InterPro"/>
</dbReference>
<evidence type="ECO:0000313" key="6">
    <source>
        <dbReference type="Proteomes" id="UP000502823"/>
    </source>
</evidence>
<dbReference type="PROSITE" id="PS50158">
    <property type="entry name" value="ZF_CCHC"/>
    <property type="match status" value="1"/>
</dbReference>
<dbReference type="InterPro" id="IPR002052">
    <property type="entry name" value="DNA_methylase_N6_adenine_CS"/>
</dbReference>
<dbReference type="Pfam" id="PF00098">
    <property type="entry name" value="zf-CCHC"/>
    <property type="match status" value="1"/>
</dbReference>
<keyword evidence="1" id="KW-0862">Zinc</keyword>
<dbReference type="FunCoup" id="A0A6L2PPB3">
    <property type="interactions" value="1451"/>
</dbReference>
<reference evidence="6" key="1">
    <citation type="submission" date="2020-01" db="EMBL/GenBank/DDBJ databases">
        <title>Draft genome sequence of the Termite Coptotermes fromosanus.</title>
        <authorList>
            <person name="Itakura S."/>
            <person name="Yosikawa Y."/>
            <person name="Umezawa K."/>
        </authorList>
    </citation>
    <scope>NUCLEOTIDE SEQUENCE [LARGE SCALE GENOMIC DNA]</scope>
</reference>
<dbReference type="SMART" id="SM00343">
    <property type="entry name" value="ZnF_C2HC"/>
    <property type="match status" value="1"/>
</dbReference>
<comment type="caution">
    <text evidence="5">The sequence shown here is derived from an EMBL/GenBank/DDBJ whole genome shotgun (WGS) entry which is preliminary data.</text>
</comment>
<dbReference type="Proteomes" id="UP000502823">
    <property type="component" value="Unassembled WGS sequence"/>
</dbReference>
<feature type="domain" description="CCHC-type" evidence="3">
    <location>
        <begin position="362"/>
        <end position="377"/>
    </location>
</feature>
<dbReference type="InterPro" id="IPR039846">
    <property type="entry name" value="ZCCHC4"/>
</dbReference>
<keyword evidence="6" id="KW-1185">Reference proteome</keyword>
<evidence type="ECO:0000313" key="5">
    <source>
        <dbReference type="EMBL" id="GFG34471.1"/>
    </source>
</evidence>
<organism evidence="5 6">
    <name type="scientific">Coptotermes formosanus</name>
    <name type="common">Formosan subterranean termite</name>
    <dbReference type="NCBI Taxonomy" id="36987"/>
    <lineage>
        <taxon>Eukaryota</taxon>
        <taxon>Metazoa</taxon>
        <taxon>Ecdysozoa</taxon>
        <taxon>Arthropoda</taxon>
        <taxon>Hexapoda</taxon>
        <taxon>Insecta</taxon>
        <taxon>Pterygota</taxon>
        <taxon>Neoptera</taxon>
        <taxon>Polyneoptera</taxon>
        <taxon>Dictyoptera</taxon>
        <taxon>Blattodea</taxon>
        <taxon>Blattoidea</taxon>
        <taxon>Termitoidae</taxon>
        <taxon>Rhinotermitidae</taxon>
        <taxon>Coptotermes</taxon>
    </lineage>
</organism>
<dbReference type="PROSITE" id="PS00092">
    <property type="entry name" value="N6_MTASE"/>
    <property type="match status" value="1"/>
</dbReference>
<dbReference type="GO" id="GO:0008270">
    <property type="term" value="F:zinc ion binding"/>
    <property type="evidence" value="ECO:0007669"/>
    <property type="project" value="UniProtKB-KW"/>
</dbReference>
<feature type="domain" description="CTCHY-type" evidence="4">
    <location>
        <begin position="290"/>
        <end position="351"/>
    </location>
</feature>
<feature type="compositionally biased region" description="Polar residues" evidence="2">
    <location>
        <begin position="417"/>
        <end position="433"/>
    </location>
</feature>
<dbReference type="OrthoDB" id="431817at2759"/>
<dbReference type="AlphaFoldDB" id="A0A6L2PPB3"/>
<evidence type="ECO:0000256" key="2">
    <source>
        <dbReference type="SAM" id="MobiDB-lite"/>
    </source>
</evidence>
<dbReference type="GO" id="GO:0005737">
    <property type="term" value="C:cytoplasm"/>
    <property type="evidence" value="ECO:0007669"/>
    <property type="project" value="TreeGrafter"/>
</dbReference>
<evidence type="ECO:0000256" key="1">
    <source>
        <dbReference type="PROSITE-ProRule" id="PRU00047"/>
    </source>
</evidence>
<gene>
    <name evidence="5" type="ORF">Cfor_06421</name>
</gene>
<dbReference type="PANTHER" id="PTHR13493:SF3">
    <property type="entry name" value="RRNA N6-ADENOSINE-METHYLTRANSFERASE ZCCHC4"/>
    <property type="match status" value="1"/>
</dbReference>
<dbReference type="PANTHER" id="PTHR13493">
    <property type="entry name" value="ZINC FINGER CCHC DOMAIN-CONTAINING"/>
    <property type="match status" value="1"/>
</dbReference>
<sequence>MSEIKQLPRVEVILNDTRENPSCPHGPTLLFKRLVNGAERSFFACSACRDRKDCSFFLWADEKVTPNKKKAWKLLREKIVPKINHVRLYEKFVMLLEKPPEQRAFCHTCSNLLLFSETAEKHDGHDITLGISEHLLTHPSEHHFHAPSHFCWFNAFNNYFFFEEEGACVLDEFLQRNGGNGVVLVMDPPFGGRVEPLAKTVREIMRLHRKLCPNIHTDMLGMFIFILWVFPYFMEPQILASCPDFSMLDYKVDYDNHPLFASGPKGRKHGSPVRIFTNANPKDIPLPKEEGYRYCSICLRWVSEENRHCTQCNTCTSKDGRTYVHCNECMRCVKPSWKHCATCKRCCLPSHVCGEFVPSQLCFNCGEPGHKKQDCPSFGCNAAICIKPYSTTQLNSMKITKKRKYMQNKNDEEEKQVSTNASSNKQKLQSVNSKKSRINVKKTKKRKTGMNIGRRQKLQF</sequence>